<evidence type="ECO:0000313" key="1">
    <source>
        <dbReference type="EMBL" id="MBA4642430.1"/>
    </source>
</evidence>
<dbReference type="EMBL" id="GISG01128547">
    <property type="protein sequence ID" value="MBA4642430.1"/>
    <property type="molecule type" value="Transcribed_RNA"/>
</dbReference>
<protein>
    <submittedName>
        <fullName evidence="1">Uncharacterized protein</fullName>
    </submittedName>
</protein>
<reference evidence="1" key="1">
    <citation type="journal article" date="2013" name="J. Plant Res.">
        <title>Effect of fungi and light on seed germination of three Opuntia species from semiarid lands of central Mexico.</title>
        <authorList>
            <person name="Delgado-Sanchez P."/>
            <person name="Jimenez-Bremont J.F."/>
            <person name="Guerrero-Gonzalez Mde L."/>
            <person name="Flores J."/>
        </authorList>
    </citation>
    <scope>NUCLEOTIDE SEQUENCE</scope>
    <source>
        <tissue evidence="1">Cladode</tissue>
    </source>
</reference>
<organism evidence="1">
    <name type="scientific">Opuntia streptacantha</name>
    <name type="common">Prickly pear cactus</name>
    <name type="synonym">Opuntia cardona</name>
    <dbReference type="NCBI Taxonomy" id="393608"/>
    <lineage>
        <taxon>Eukaryota</taxon>
        <taxon>Viridiplantae</taxon>
        <taxon>Streptophyta</taxon>
        <taxon>Embryophyta</taxon>
        <taxon>Tracheophyta</taxon>
        <taxon>Spermatophyta</taxon>
        <taxon>Magnoliopsida</taxon>
        <taxon>eudicotyledons</taxon>
        <taxon>Gunneridae</taxon>
        <taxon>Pentapetalae</taxon>
        <taxon>Caryophyllales</taxon>
        <taxon>Cactineae</taxon>
        <taxon>Cactaceae</taxon>
        <taxon>Opuntioideae</taxon>
        <taxon>Opuntia</taxon>
    </lineage>
</organism>
<proteinExistence type="predicted"/>
<sequence>MKTAGDINFRRLISITDVNKILDTHVKFTEKLETRLQQQKNKNYITPKQLYLPNERLQKRTNFNLVSHCWDLIWCRELCVPSHVCASTQLFHWWSSCAHGNHEYEPKTSWICFSWFDKELPSLPSPLTDSICEYWLHQKPGPFLKTNLRTLRKVKRNGGAQPSQLPRH</sequence>
<accession>A0A7C8ZHL7</accession>
<dbReference type="AlphaFoldDB" id="A0A7C8ZHL7"/>
<reference evidence="1" key="2">
    <citation type="submission" date="2020-07" db="EMBL/GenBank/DDBJ databases">
        <authorList>
            <person name="Vera ALvarez R."/>
            <person name="Arias-Moreno D.M."/>
            <person name="Jimenez-Jacinto V."/>
            <person name="Jimenez-Bremont J.F."/>
            <person name="Swaminathan K."/>
            <person name="Moose S.P."/>
            <person name="Guerrero-Gonzalez M.L."/>
            <person name="Marino-Ramirez L."/>
            <person name="Landsman D."/>
            <person name="Rodriguez-Kessler M."/>
            <person name="Delgado-Sanchez P."/>
        </authorList>
    </citation>
    <scope>NUCLEOTIDE SEQUENCE</scope>
    <source>
        <tissue evidence="1">Cladode</tissue>
    </source>
</reference>
<name>A0A7C8ZHL7_OPUST</name>